<name>A0A6P8JBV3_ACTTE</name>
<dbReference type="InterPro" id="IPR023214">
    <property type="entry name" value="HAD_sf"/>
</dbReference>
<keyword evidence="1" id="KW-1185">Reference proteome</keyword>
<dbReference type="PANTHER" id="PTHR43885:SF1">
    <property type="entry name" value="SUPERFAMILY HYDROLASE, PUTATIVE (AFU_ORTHOLOGUE AFUA_4G13290)-RELATED"/>
    <property type="match status" value="1"/>
</dbReference>
<dbReference type="Proteomes" id="UP000515163">
    <property type="component" value="Unplaced"/>
</dbReference>
<dbReference type="Gene3D" id="3.40.50.1000">
    <property type="entry name" value="HAD superfamily/HAD-like"/>
    <property type="match status" value="1"/>
</dbReference>
<dbReference type="SFLD" id="SFLDS00003">
    <property type="entry name" value="Haloacid_Dehalogenase"/>
    <property type="match status" value="1"/>
</dbReference>
<dbReference type="SUPFAM" id="SSF56784">
    <property type="entry name" value="HAD-like"/>
    <property type="match status" value="1"/>
</dbReference>
<dbReference type="InterPro" id="IPR006439">
    <property type="entry name" value="HAD-SF_hydro_IA"/>
</dbReference>
<sequence length="268" mass="29946">MGSQENSRSQESTSQSEEMLHRISYIITRSSSSTTVSSVHKEQAIMPINGIVFDLDGTLTIPVLNFKELRKKLGCPPLPVDILEFVRSKPENEKARLLKVVQDFEDEGNRNMVLQPGVHKLLKFLTDNGIKRALLTRNERPCVNTFLEKLGDPSEYGGPFSHLLTRDFTPSKPHPAPIHHICKEWGIKPCNAVMVGDHFHDINCGKKAGTVTILLNNPKNGACKESADFNVNSLEDMISLLKNNSMVVQREIPLPAHVHAQEGTEKHQ</sequence>
<dbReference type="InParanoid" id="A0A6P8JBV3"/>
<dbReference type="Gene3D" id="1.10.260.80">
    <property type="match status" value="1"/>
</dbReference>
<dbReference type="Pfam" id="PF13419">
    <property type="entry name" value="HAD_2"/>
    <property type="match status" value="1"/>
</dbReference>
<reference evidence="2" key="1">
    <citation type="submission" date="2025-08" db="UniProtKB">
        <authorList>
            <consortium name="RefSeq"/>
        </authorList>
    </citation>
    <scope>IDENTIFICATION</scope>
    <source>
        <tissue evidence="2">Tentacle</tissue>
    </source>
</reference>
<organism evidence="1 2">
    <name type="scientific">Actinia tenebrosa</name>
    <name type="common">Australian red waratah sea anemone</name>
    <dbReference type="NCBI Taxonomy" id="6105"/>
    <lineage>
        <taxon>Eukaryota</taxon>
        <taxon>Metazoa</taxon>
        <taxon>Cnidaria</taxon>
        <taxon>Anthozoa</taxon>
        <taxon>Hexacorallia</taxon>
        <taxon>Actiniaria</taxon>
        <taxon>Actiniidae</taxon>
        <taxon>Actinia</taxon>
    </lineage>
</organism>
<evidence type="ECO:0000313" key="1">
    <source>
        <dbReference type="Proteomes" id="UP000515163"/>
    </source>
</evidence>
<proteinExistence type="predicted"/>
<dbReference type="InterPro" id="IPR041492">
    <property type="entry name" value="HAD_2"/>
</dbReference>
<protein>
    <submittedName>
        <fullName evidence="2">Uncharacterized hydrolase YOR131C-like</fullName>
    </submittedName>
</protein>
<dbReference type="InterPro" id="IPR036412">
    <property type="entry name" value="HAD-like_sf"/>
</dbReference>
<dbReference type="AlphaFoldDB" id="A0A6P8JBV3"/>
<dbReference type="RefSeq" id="XP_031574120.1">
    <property type="nucleotide sequence ID" value="XM_031718260.1"/>
</dbReference>
<dbReference type="PANTHER" id="PTHR43885">
    <property type="entry name" value="HALOACID DEHALOGENASE-LIKE HYDROLASE"/>
    <property type="match status" value="1"/>
</dbReference>
<dbReference type="NCBIfam" id="TIGR01549">
    <property type="entry name" value="HAD-SF-IA-v1"/>
    <property type="match status" value="1"/>
</dbReference>
<dbReference type="KEGG" id="aten:116307931"/>
<gene>
    <name evidence="2" type="primary">LOC116307931</name>
</gene>
<evidence type="ECO:0000313" key="2">
    <source>
        <dbReference type="RefSeq" id="XP_031574120.1"/>
    </source>
</evidence>
<dbReference type="GeneID" id="116307931"/>
<accession>A0A6P8JBV3</accession>
<dbReference type="SFLD" id="SFLDG01129">
    <property type="entry name" value="C1.5:_HAD__Beta-PGM__Phosphata"/>
    <property type="match status" value="1"/>
</dbReference>
<dbReference type="OrthoDB" id="426235at2759"/>